<reference evidence="3" key="1">
    <citation type="submission" date="2020-03" db="EMBL/GenBank/DDBJ databases">
        <title>Castanea mollissima Vanexum genome sequencing.</title>
        <authorList>
            <person name="Staton M."/>
        </authorList>
    </citation>
    <scope>NUCLEOTIDE SEQUENCE</scope>
    <source>
        <tissue evidence="3">Leaf</tissue>
    </source>
</reference>
<dbReference type="AlphaFoldDB" id="A0A8J4VKQ7"/>
<dbReference type="EMBL" id="JRKL02002086">
    <property type="protein sequence ID" value="KAF3960520.1"/>
    <property type="molecule type" value="Genomic_DNA"/>
</dbReference>
<dbReference type="PANTHER" id="PTHR43358">
    <property type="entry name" value="ALPHA/BETA-HYDROLASE"/>
    <property type="match status" value="1"/>
</dbReference>
<dbReference type="InterPro" id="IPR029058">
    <property type="entry name" value="AB_hydrolase_fold"/>
</dbReference>
<organism evidence="3 4">
    <name type="scientific">Castanea mollissima</name>
    <name type="common">Chinese chestnut</name>
    <dbReference type="NCBI Taxonomy" id="60419"/>
    <lineage>
        <taxon>Eukaryota</taxon>
        <taxon>Viridiplantae</taxon>
        <taxon>Streptophyta</taxon>
        <taxon>Embryophyta</taxon>
        <taxon>Tracheophyta</taxon>
        <taxon>Spermatophyta</taxon>
        <taxon>Magnoliopsida</taxon>
        <taxon>eudicotyledons</taxon>
        <taxon>Gunneridae</taxon>
        <taxon>Pentapetalae</taxon>
        <taxon>rosids</taxon>
        <taxon>fabids</taxon>
        <taxon>Fagales</taxon>
        <taxon>Fagaceae</taxon>
        <taxon>Castanea</taxon>
    </lineage>
</organism>
<evidence type="ECO:0000313" key="4">
    <source>
        <dbReference type="Proteomes" id="UP000737018"/>
    </source>
</evidence>
<dbReference type="Proteomes" id="UP000737018">
    <property type="component" value="Unassembled WGS sequence"/>
</dbReference>
<dbReference type="InterPro" id="IPR022742">
    <property type="entry name" value="Hydrolase_4"/>
</dbReference>
<protein>
    <recommendedName>
        <fullName evidence="2">Serine aminopeptidase S33 domain-containing protein</fullName>
    </recommendedName>
</protein>
<evidence type="ECO:0000256" key="1">
    <source>
        <dbReference type="SAM" id="MobiDB-lite"/>
    </source>
</evidence>
<dbReference type="Gene3D" id="3.40.50.1820">
    <property type="entry name" value="alpha/beta hydrolase"/>
    <property type="match status" value="1"/>
</dbReference>
<dbReference type="InterPro" id="IPR052920">
    <property type="entry name" value="DNA-binding_regulatory"/>
</dbReference>
<dbReference type="OrthoDB" id="10249433at2759"/>
<feature type="compositionally biased region" description="Basic residues" evidence="1">
    <location>
        <begin position="515"/>
        <end position="525"/>
    </location>
</feature>
<keyword evidence="4" id="KW-1185">Reference proteome</keyword>
<name>A0A8J4VKQ7_9ROSI</name>
<feature type="compositionally biased region" description="Polar residues" evidence="1">
    <location>
        <begin position="433"/>
        <end position="464"/>
    </location>
</feature>
<gene>
    <name evidence="3" type="ORF">CMV_014771</name>
</gene>
<dbReference type="PANTHER" id="PTHR43358:SF1">
    <property type="entry name" value="ALPHA_BETA-HYDROLASES SUPERFAMILY PROTEIN"/>
    <property type="match status" value="1"/>
</dbReference>
<accession>A0A8J4VKQ7</accession>
<feature type="region of interest" description="Disordered" evidence="1">
    <location>
        <begin position="433"/>
        <end position="530"/>
    </location>
</feature>
<dbReference type="Pfam" id="PF12146">
    <property type="entry name" value="Hydrolase_4"/>
    <property type="match status" value="1"/>
</dbReference>
<evidence type="ECO:0000259" key="2">
    <source>
        <dbReference type="Pfam" id="PF12146"/>
    </source>
</evidence>
<feature type="domain" description="Serine aminopeptidase S33" evidence="2">
    <location>
        <begin position="135"/>
        <end position="254"/>
    </location>
</feature>
<dbReference type="SUPFAM" id="SSF53474">
    <property type="entry name" value="alpha/beta-Hydrolases"/>
    <property type="match status" value="1"/>
</dbReference>
<evidence type="ECO:0000313" key="3">
    <source>
        <dbReference type="EMBL" id="KAF3960520.1"/>
    </source>
</evidence>
<proteinExistence type="predicted"/>
<comment type="caution">
    <text evidence="3">The sequence shown here is derived from an EMBL/GenBank/DDBJ whole genome shotgun (WGS) entry which is preliminary data.</text>
</comment>
<sequence length="557" mass="62572">MCFFFFPHSFKLHFLSSIGSGNTLKSLPLSLSIFINEGVLVGLASGELQVEMKMGTYKNERPKPWINMIDQFINFVIRPPRAEYNPDHYLWEKDFTLAGRSYKREDLELKNARGHTLLCSHYLPTPIPEDTPLPCVIYCHGNSGCRADANEAAVILLPSYITVFTLDFSGSGLSDGDYVSLGWHERDDLKVVVSYLRSNKNISRIGLWGRSMGAVTSLLYGAEDPSIAGMVLDSAFSNLYNLMMELVDVYKIRLPKFTVKMAVQYMRRVIEKKAKFDIMDLNCLQVAPKTYIPALFGHASDDRFIQSHHSDLIFKSYAGDKNIIKFDGDHNSSRPQFYYDSVSIFFYNVLHPPQISTAHSSKLEKYYDLGDLKVGAGMDESLLYEIFTGLHSARTDAASSSSVPPSVSTAKSVDELLSEIAPVTTIDSMQNEINTPDSLETSHLQDKPNSQNEECCSYTSSNRESWGRCSSLGGSDEESSADCTAADNGHQNTLKGFATPLRSMKKKSSEPLKEVKKKTTPVPKKPKSEKFEKLEALSKRLRLCFLRRVNHRRQRSS</sequence>